<dbReference type="Proteomes" id="UP001065613">
    <property type="component" value="Chromosome"/>
</dbReference>
<organism evidence="1">
    <name type="scientific">Woronichinia naegeliana WA131</name>
    <dbReference type="NCBI Taxonomy" id="2824559"/>
    <lineage>
        <taxon>Bacteria</taxon>
        <taxon>Bacillati</taxon>
        <taxon>Cyanobacteriota</taxon>
        <taxon>Cyanophyceae</taxon>
        <taxon>Synechococcales</taxon>
        <taxon>Coelosphaeriaceae</taxon>
        <taxon>Woronichinia</taxon>
    </lineage>
</organism>
<protein>
    <submittedName>
        <fullName evidence="1">Uncharacterized protein</fullName>
    </submittedName>
</protein>
<accession>A0A977KS57</accession>
<dbReference type="EMBL" id="CP073041">
    <property type="protein sequence ID" value="UXE58683.1"/>
    <property type="molecule type" value="Genomic_DNA"/>
</dbReference>
<proteinExistence type="predicted"/>
<dbReference type="KEGG" id="wna:KA717_21910"/>
<reference evidence="1" key="1">
    <citation type="submission" date="2021-04" db="EMBL/GenBank/DDBJ databases">
        <title>Genome sequence of Woronichinia naegeliana from Washington state freshwater lake bloom.</title>
        <authorList>
            <person name="Dreher T.W."/>
        </authorList>
    </citation>
    <scope>NUCLEOTIDE SEQUENCE</scope>
    <source>
        <strain evidence="1">WA131</strain>
    </source>
</reference>
<dbReference type="AlphaFoldDB" id="A0A977KS57"/>
<sequence length="74" mass="8435">MTELLQQAIAKIEQLSPHQQDAIASRLLTEVQDEQHWETSLNNTTDGQWEQMADMVRQEISGSKTVPLNQIFPS</sequence>
<gene>
    <name evidence="1" type="ORF">KA717_21910</name>
</gene>
<name>A0A977KS57_9CYAN</name>
<evidence type="ECO:0000313" key="1">
    <source>
        <dbReference type="EMBL" id="UXE58683.1"/>
    </source>
</evidence>